<evidence type="ECO:0000256" key="1">
    <source>
        <dbReference type="SAM" id="Phobius"/>
    </source>
</evidence>
<organism evidence="2 3">
    <name type="scientific">Rhizophagus irregularis</name>
    <dbReference type="NCBI Taxonomy" id="588596"/>
    <lineage>
        <taxon>Eukaryota</taxon>
        <taxon>Fungi</taxon>
        <taxon>Fungi incertae sedis</taxon>
        <taxon>Mucoromycota</taxon>
        <taxon>Glomeromycotina</taxon>
        <taxon>Glomeromycetes</taxon>
        <taxon>Glomerales</taxon>
        <taxon>Glomeraceae</taxon>
        <taxon>Rhizophagus</taxon>
    </lineage>
</organism>
<name>A0A2I1G058_9GLOM</name>
<comment type="caution">
    <text evidence="2">The sequence shown here is derived from an EMBL/GenBank/DDBJ whole genome shotgun (WGS) entry which is preliminary data.</text>
</comment>
<keyword evidence="1" id="KW-1133">Transmembrane helix</keyword>
<dbReference type="AlphaFoldDB" id="A0A2I1G058"/>
<keyword evidence="3" id="KW-1185">Reference proteome</keyword>
<feature type="transmembrane region" description="Helical" evidence="1">
    <location>
        <begin position="90"/>
        <end position="109"/>
    </location>
</feature>
<protein>
    <submittedName>
        <fullName evidence="2">Uncharacterized protein</fullName>
    </submittedName>
</protein>
<evidence type="ECO:0000313" key="3">
    <source>
        <dbReference type="Proteomes" id="UP000234323"/>
    </source>
</evidence>
<keyword evidence="1" id="KW-0472">Membrane</keyword>
<dbReference type="Proteomes" id="UP000234323">
    <property type="component" value="Unassembled WGS sequence"/>
</dbReference>
<reference evidence="2 3" key="1">
    <citation type="submission" date="2015-10" db="EMBL/GenBank/DDBJ databases">
        <title>Genome analyses suggest a sexual origin of heterokaryosis in a supposedly ancient asexual fungus.</title>
        <authorList>
            <person name="Ropars J."/>
            <person name="Sedzielewska K."/>
            <person name="Noel J."/>
            <person name="Charron P."/>
            <person name="Farinelli L."/>
            <person name="Marton T."/>
            <person name="Kruger M."/>
            <person name="Pelin A."/>
            <person name="Brachmann A."/>
            <person name="Corradi N."/>
        </authorList>
    </citation>
    <scope>NUCLEOTIDE SEQUENCE [LARGE SCALE GENOMIC DNA]</scope>
    <source>
        <strain evidence="2 3">A4</strain>
    </source>
</reference>
<dbReference type="EMBL" id="LLXI01000086">
    <property type="protein sequence ID" value="PKY40028.1"/>
    <property type="molecule type" value="Genomic_DNA"/>
</dbReference>
<keyword evidence="1" id="KW-0812">Transmembrane</keyword>
<proteinExistence type="predicted"/>
<sequence length="117" mass="13359">MANVLNVNMFNVLTNWPNDANYSFNKVDLMYSQPQYIATCLCKNMKYEGIIDEDRGEMLLYIVLGMPNEVNINKKVTIVHKRNTGHGLEIELVLMCTKIIAFVAIIHIANAKLRITL</sequence>
<accession>A0A2I1G058</accession>
<gene>
    <name evidence="2" type="ORF">RhiirA4_415521</name>
</gene>
<evidence type="ECO:0000313" key="2">
    <source>
        <dbReference type="EMBL" id="PKY40028.1"/>
    </source>
</evidence>